<organism evidence="1 2">
    <name type="scientific">Eumeta variegata</name>
    <name type="common">Bagworm moth</name>
    <name type="synonym">Eumeta japonica</name>
    <dbReference type="NCBI Taxonomy" id="151549"/>
    <lineage>
        <taxon>Eukaryota</taxon>
        <taxon>Metazoa</taxon>
        <taxon>Ecdysozoa</taxon>
        <taxon>Arthropoda</taxon>
        <taxon>Hexapoda</taxon>
        <taxon>Insecta</taxon>
        <taxon>Pterygota</taxon>
        <taxon>Neoptera</taxon>
        <taxon>Endopterygota</taxon>
        <taxon>Lepidoptera</taxon>
        <taxon>Glossata</taxon>
        <taxon>Ditrysia</taxon>
        <taxon>Tineoidea</taxon>
        <taxon>Psychidae</taxon>
        <taxon>Oiketicinae</taxon>
        <taxon>Eumeta</taxon>
    </lineage>
</organism>
<dbReference type="EMBL" id="BGZK01006159">
    <property type="protein sequence ID" value="GBP16906.1"/>
    <property type="molecule type" value="Genomic_DNA"/>
</dbReference>
<dbReference type="AlphaFoldDB" id="A0A4C1TSW0"/>
<evidence type="ECO:0000313" key="1">
    <source>
        <dbReference type="EMBL" id="GBP16906.1"/>
    </source>
</evidence>
<comment type="caution">
    <text evidence="1">The sequence shown here is derived from an EMBL/GenBank/DDBJ whole genome shotgun (WGS) entry which is preliminary data.</text>
</comment>
<proteinExistence type="predicted"/>
<evidence type="ECO:0000313" key="2">
    <source>
        <dbReference type="Proteomes" id="UP000299102"/>
    </source>
</evidence>
<keyword evidence="2" id="KW-1185">Reference proteome</keyword>
<sequence length="70" mass="7964">MEIESNGNLVLRSFDESTQVLFRPRLKIFDCLPSADSNNNKVFESTDELISIRNVGGYSVWKDKAKQLKA</sequence>
<gene>
    <name evidence="1" type="ORF">EVAR_72971_1</name>
</gene>
<protein>
    <submittedName>
        <fullName evidence="1">Uncharacterized protein</fullName>
    </submittedName>
</protein>
<accession>A0A4C1TSW0</accession>
<reference evidence="1 2" key="1">
    <citation type="journal article" date="2019" name="Commun. Biol.">
        <title>The bagworm genome reveals a unique fibroin gene that provides high tensile strength.</title>
        <authorList>
            <person name="Kono N."/>
            <person name="Nakamura H."/>
            <person name="Ohtoshi R."/>
            <person name="Tomita M."/>
            <person name="Numata K."/>
            <person name="Arakawa K."/>
        </authorList>
    </citation>
    <scope>NUCLEOTIDE SEQUENCE [LARGE SCALE GENOMIC DNA]</scope>
</reference>
<dbReference type="Proteomes" id="UP000299102">
    <property type="component" value="Unassembled WGS sequence"/>
</dbReference>
<name>A0A4C1TSW0_EUMVA</name>